<feature type="compositionally biased region" description="Polar residues" evidence="1">
    <location>
        <begin position="184"/>
        <end position="193"/>
    </location>
</feature>
<accession>A0A183CPQ0</accession>
<feature type="compositionally biased region" description="Polar residues" evidence="1">
    <location>
        <begin position="37"/>
        <end position="52"/>
    </location>
</feature>
<feature type="region of interest" description="Disordered" evidence="1">
    <location>
        <begin position="37"/>
        <end position="89"/>
    </location>
</feature>
<dbReference type="WBParaSite" id="GPLIN_001485800">
    <property type="protein sequence ID" value="GPLIN_001485800"/>
    <property type="gene ID" value="GPLIN_001485800"/>
</dbReference>
<sequence length="254" mass="28717">GLRSSEEEEEVEDANLNVAKKPKRRLWREIEVFPRNSPTKVANQPAYATSECSKAMPKSSGRRDGCSVPEKPSGTEDAAQTAPRRSPWRRPQWLRLLPPFDGTIRTERQTASIQLEQPLLVLKLNELYTTPRGPEDAVETGGCNLTHPTRRRTFLELAAKMERMRRSQNSGTKMPKSKIETEQHQQPQTSGTYDSGIGLDQHQQQQHNNNNTRNSNNINSNTNNGMPRNGVVLYSVELDEADVEAMRRRAGSDR</sequence>
<dbReference type="Proteomes" id="UP000050741">
    <property type="component" value="Unassembled WGS sequence"/>
</dbReference>
<reference evidence="2" key="1">
    <citation type="submission" date="2013-12" db="EMBL/GenBank/DDBJ databases">
        <authorList>
            <person name="Aslett M."/>
        </authorList>
    </citation>
    <scope>NUCLEOTIDE SEQUENCE [LARGE SCALE GENOMIC DNA]</scope>
    <source>
        <strain evidence="2">Lindley</strain>
    </source>
</reference>
<name>A0A183CPQ0_GLOPA</name>
<reference evidence="2" key="2">
    <citation type="submission" date="2014-05" db="EMBL/GenBank/DDBJ databases">
        <title>The genome and life-stage specific transcriptomes of Globodera pallida elucidate key aspects of plant parasitism by a cyst nematode.</title>
        <authorList>
            <person name="Cotton J.A."/>
            <person name="Lilley C.J."/>
            <person name="Jones L.M."/>
            <person name="Kikuchi T."/>
            <person name="Reid A.J."/>
            <person name="Thorpe P."/>
            <person name="Tsai I.J."/>
            <person name="Beasley H."/>
            <person name="Blok V."/>
            <person name="Cock P.J.A."/>
            <person name="Van den Akker S.E."/>
            <person name="Holroyd N."/>
            <person name="Hunt M."/>
            <person name="Mantelin S."/>
            <person name="Naghra H."/>
            <person name="Pain A."/>
            <person name="Palomares-Rius J.E."/>
            <person name="Zarowiecki M."/>
            <person name="Berriman M."/>
            <person name="Jones J.T."/>
            <person name="Urwin P.E."/>
        </authorList>
    </citation>
    <scope>NUCLEOTIDE SEQUENCE [LARGE SCALE GENOMIC DNA]</scope>
    <source>
        <strain evidence="2">Lindley</strain>
    </source>
</reference>
<proteinExistence type="predicted"/>
<reference evidence="3" key="3">
    <citation type="submission" date="2016-06" db="UniProtKB">
        <authorList>
            <consortium name="WormBaseParasite"/>
        </authorList>
    </citation>
    <scope>IDENTIFICATION</scope>
</reference>
<dbReference type="AlphaFoldDB" id="A0A183CPQ0"/>
<feature type="compositionally biased region" description="Low complexity" evidence="1">
    <location>
        <begin position="201"/>
        <end position="224"/>
    </location>
</feature>
<protein>
    <submittedName>
        <fullName evidence="3">YL1_C domain-containing protein</fullName>
    </submittedName>
</protein>
<keyword evidence="2" id="KW-1185">Reference proteome</keyword>
<organism evidence="2 3">
    <name type="scientific">Globodera pallida</name>
    <name type="common">Potato cyst nematode worm</name>
    <name type="synonym">Heterodera pallida</name>
    <dbReference type="NCBI Taxonomy" id="36090"/>
    <lineage>
        <taxon>Eukaryota</taxon>
        <taxon>Metazoa</taxon>
        <taxon>Ecdysozoa</taxon>
        <taxon>Nematoda</taxon>
        <taxon>Chromadorea</taxon>
        <taxon>Rhabditida</taxon>
        <taxon>Tylenchina</taxon>
        <taxon>Tylenchomorpha</taxon>
        <taxon>Tylenchoidea</taxon>
        <taxon>Heteroderidae</taxon>
        <taxon>Heteroderinae</taxon>
        <taxon>Globodera</taxon>
    </lineage>
</organism>
<feature type="region of interest" description="Disordered" evidence="1">
    <location>
        <begin position="163"/>
        <end position="229"/>
    </location>
</feature>
<evidence type="ECO:0000256" key="1">
    <source>
        <dbReference type="SAM" id="MobiDB-lite"/>
    </source>
</evidence>
<evidence type="ECO:0000313" key="3">
    <source>
        <dbReference type="WBParaSite" id="GPLIN_001485800"/>
    </source>
</evidence>
<evidence type="ECO:0000313" key="2">
    <source>
        <dbReference type="Proteomes" id="UP000050741"/>
    </source>
</evidence>